<reference evidence="2 3" key="1">
    <citation type="submission" date="2014-05" db="EMBL/GenBank/DDBJ databases">
        <title>Draft Genome Sequence of Kitasatospora cheerisanensis KCTC 2395.</title>
        <authorList>
            <person name="Nam D.H."/>
        </authorList>
    </citation>
    <scope>NUCLEOTIDE SEQUENCE [LARGE SCALE GENOMIC DNA]</scope>
    <source>
        <strain evidence="2 3">KCTC 2395</strain>
    </source>
</reference>
<sequence length="1430" mass="152462">MGTGGDHGEALVVCLDTYDHHPHFNLRDAPEHVEEFRSLARRLGFTADAPTVTGTRREVMQGLRRAMATPAGRKILYWIGHGIRKGRDTAVLPCRDLDPDQFDGNITGSDLVELLRQATGDILVILDTCHASHVAREVHTGLFNREDDYYGPRPVSKGSPYFRGVGVLGTVHGDEPAQLGVWLHAFRRVCDDPRFEFRERLLWTPYAQALHASEVLEAVSGELADEFVHPQIHGGSRLVGLFLNPYYDALARPLSTATRSRRQELLDAHVQTMLRSRFTGLLVEDEAGSFTGRRNYLDRLADWIGSPGRNGALIVTGGPGSGKSALLAQLALMTIANTPQFKGLSPVRRSALLSAIDAGIQCRGRGAVECARELAEGLQLAEPVEGWPDLRAVMDALLSRCRDAASTTFLVDGLDEADQAQLDSLVADVLVPLSHEPNVRVLIGTRPLPGSSALALLDRALTFDLDKAPDRDADVAGYVRARLGGPGSPYHGVEETLDAVCRALVRQSDGVFLVAKLHCSALLRLNRAVGPGDEEFRQVLASGLGEALDHEIRALDAAAPGGTSTGGWALGLLLPLALSFGAGLPENDGIWLEAARALAEVRGDRRGYGARDILAMREAGGAHVVAHGEAGQPVFRLNHETLVGHLLRACGLPEPRAHATMLAVLRRVHDTLHRGRAATNPYIARYTAAHAARAGELAALLEDAELLVRLDPGRLVTQLDQPAATASAKAQLYRPVAEDLARRAPDERAALLQAEALRQQPELMPWARSAAPLHWTDEWTTAERFAPGRSLGLPFGDVLVVSSSPDGGLYAAGERLWHWSSTGGRPELVRGYVPAASDGAAHRLTSLAAPAREGGIAAVAADPERVLIWPRDSTGLVRVFGWAAPVRAVAVGTVAGREAVAAAFGAHVAVWEWRDGRPRHRGFWRSRVGEVFATAVTTVGNSPCLLVGGEQGVAVLDPWTGAFRGGFGSGTGRVECLDVTTAGERPWAAAITTRSPQVRVWRLDGGEQFQAECVFTARLRHPSGATVALSDSANPLVLAVDGGRVRRWSLETRHELAPLTGHRSRPTSVTVLRGEHGRVAVADGSLVRIWERGPEADAASSTRRAALPAPGMEHAGALVCTAPGEGAVALSARDAARVWDLRGRVLHEESELALYKAVDLCTDTSGASWLAAGGRSTAYGPTVVVRRIGGGAATVLPVAPGEDGAVGAVALGVGQTVQVFAADNRHVRRWDAESAAALPPLHVPNDMVRHLAFVASPTGRPFLLAGAGDTVWLWDAQEPGAPVPLRSPERAPVRALAGTHDDDGRRHVAVATGKGVFVARPAAREAAGAVELRPLSRTVVAVRSLACRSLPGNRVLVLAADASHVLHLWDVHEDLRTSGIPDRGFAVHQVMAQREPEGTGLVVASVGLERMDVLTVSPPGGTASRRTLPD</sequence>
<organism evidence="2 3">
    <name type="scientific">Kitasatospora cheerisanensis KCTC 2395</name>
    <dbReference type="NCBI Taxonomy" id="1348663"/>
    <lineage>
        <taxon>Bacteria</taxon>
        <taxon>Bacillati</taxon>
        <taxon>Actinomycetota</taxon>
        <taxon>Actinomycetes</taxon>
        <taxon>Kitasatosporales</taxon>
        <taxon>Streptomycetaceae</taxon>
        <taxon>Kitasatospora</taxon>
    </lineage>
</organism>
<dbReference type="HOGENOM" id="CLU_250230_0_0_11"/>
<dbReference type="EMBL" id="JNBY01000169">
    <property type="protein sequence ID" value="KDN80616.1"/>
    <property type="molecule type" value="Genomic_DNA"/>
</dbReference>
<comment type="caution">
    <text evidence="2">The sequence shown here is derived from an EMBL/GenBank/DDBJ whole genome shotgun (WGS) entry which is preliminary data.</text>
</comment>
<name>A0A066YRB4_9ACTN</name>
<dbReference type="Gene3D" id="2.130.10.10">
    <property type="entry name" value="YVTN repeat-like/Quinoprotein amine dehydrogenase"/>
    <property type="match status" value="3"/>
</dbReference>
<keyword evidence="3" id="KW-1185">Reference proteome</keyword>
<dbReference type="PANTHER" id="PTHR10039">
    <property type="entry name" value="AMELOGENIN"/>
    <property type="match status" value="1"/>
</dbReference>
<evidence type="ECO:0000313" key="2">
    <source>
        <dbReference type="EMBL" id="KDN80616.1"/>
    </source>
</evidence>
<dbReference type="SUPFAM" id="SSF50952">
    <property type="entry name" value="Soluble quinoprotein glucose dehydrogenase"/>
    <property type="match status" value="1"/>
</dbReference>
<dbReference type="Gene3D" id="3.40.50.1460">
    <property type="match status" value="1"/>
</dbReference>
<dbReference type="SUPFAM" id="SSF52540">
    <property type="entry name" value="P-loop containing nucleoside triphosphate hydrolases"/>
    <property type="match status" value="1"/>
</dbReference>
<dbReference type="eggNOG" id="COG2319">
    <property type="taxonomic scope" value="Bacteria"/>
</dbReference>
<protein>
    <recommendedName>
        <fullName evidence="1">Orc1-like AAA ATPase domain-containing protein</fullName>
    </recommendedName>
</protein>
<dbReference type="RefSeq" id="WP_035870298.1">
    <property type="nucleotide sequence ID" value="NZ_KK853997.1"/>
</dbReference>
<dbReference type="InterPro" id="IPR027417">
    <property type="entry name" value="P-loop_NTPase"/>
</dbReference>
<gene>
    <name evidence="2" type="ORF">KCH_76650</name>
</gene>
<dbReference type="SUPFAM" id="SSF50998">
    <property type="entry name" value="Quinoprotein alcohol dehydrogenase-like"/>
    <property type="match status" value="1"/>
</dbReference>
<proteinExistence type="predicted"/>
<dbReference type="OrthoDB" id="218695at2"/>
<dbReference type="PANTHER" id="PTHR10039:SF14">
    <property type="entry name" value="NACHT DOMAIN-CONTAINING PROTEIN"/>
    <property type="match status" value="1"/>
</dbReference>
<dbReference type="Proteomes" id="UP000027178">
    <property type="component" value="Unassembled WGS sequence"/>
</dbReference>
<dbReference type="InterPro" id="IPR015943">
    <property type="entry name" value="WD40/YVTN_repeat-like_dom_sf"/>
</dbReference>
<feature type="domain" description="Orc1-like AAA ATPase" evidence="1">
    <location>
        <begin position="290"/>
        <end position="425"/>
    </location>
</feature>
<accession>A0A066YRB4</accession>
<evidence type="ECO:0000259" key="1">
    <source>
        <dbReference type="Pfam" id="PF13191"/>
    </source>
</evidence>
<dbReference type="PATRIC" id="fig|1348663.4.peg.7405"/>
<dbReference type="Pfam" id="PF13191">
    <property type="entry name" value="AAA_16"/>
    <property type="match status" value="1"/>
</dbReference>
<evidence type="ECO:0000313" key="3">
    <source>
        <dbReference type="Proteomes" id="UP000027178"/>
    </source>
</evidence>
<dbReference type="InterPro" id="IPR041664">
    <property type="entry name" value="AAA_16"/>
</dbReference>
<dbReference type="InterPro" id="IPR011047">
    <property type="entry name" value="Quinoprotein_ADH-like_sf"/>
</dbReference>
<dbReference type="InterPro" id="IPR011041">
    <property type="entry name" value="Quinoprot_gluc/sorb_DH_b-prop"/>
</dbReference>